<dbReference type="InterPro" id="IPR018164">
    <property type="entry name" value="Ala-tRNA-synth_IIc_N"/>
</dbReference>
<evidence type="ECO:0000256" key="9">
    <source>
        <dbReference type="ARBA" id="ARBA00023146"/>
    </source>
</evidence>
<evidence type="ECO:0000256" key="6">
    <source>
        <dbReference type="ARBA" id="ARBA00022840"/>
    </source>
</evidence>
<proteinExistence type="inferred from homology"/>
<organism evidence="11 12">
    <name type="scientific">Candidatus Woesebacteria bacterium RBG_16_39_8b</name>
    <dbReference type="NCBI Taxonomy" id="1802482"/>
    <lineage>
        <taxon>Bacteria</taxon>
        <taxon>Candidatus Woeseibacteriota</taxon>
    </lineage>
</organism>
<dbReference type="PANTHER" id="PTHR11777">
    <property type="entry name" value="ALANYL-TRNA SYNTHETASE"/>
    <property type="match status" value="1"/>
</dbReference>
<comment type="similarity">
    <text evidence="1">Belongs to the class-II aminoacyl-tRNA synthetase family.</text>
</comment>
<dbReference type="GO" id="GO:0005829">
    <property type="term" value="C:cytosol"/>
    <property type="evidence" value="ECO:0007669"/>
    <property type="project" value="TreeGrafter"/>
</dbReference>
<dbReference type="InterPro" id="IPR018162">
    <property type="entry name" value="Ala-tRNA-ligase_IIc_anticod-bd"/>
</dbReference>
<dbReference type="InterPro" id="IPR045864">
    <property type="entry name" value="aa-tRNA-synth_II/BPL/LPL"/>
</dbReference>
<dbReference type="GO" id="GO:0006419">
    <property type="term" value="P:alanyl-tRNA aminoacylation"/>
    <property type="evidence" value="ECO:0007669"/>
    <property type="project" value="InterPro"/>
</dbReference>
<evidence type="ECO:0000256" key="5">
    <source>
        <dbReference type="ARBA" id="ARBA00022741"/>
    </source>
</evidence>
<dbReference type="EC" id="6.1.1.7" evidence="2"/>
<comment type="caution">
    <text evidence="11">The sequence shown here is derived from an EMBL/GenBank/DDBJ whole genome shotgun (WGS) entry which is preliminary data.</text>
</comment>
<dbReference type="InterPro" id="IPR050058">
    <property type="entry name" value="Ala-tRNA_ligase"/>
</dbReference>
<dbReference type="SUPFAM" id="SSF101353">
    <property type="entry name" value="Putative anticodon-binding domain of alanyl-tRNA synthetase (AlaRS)"/>
    <property type="match status" value="1"/>
</dbReference>
<evidence type="ECO:0000256" key="7">
    <source>
        <dbReference type="ARBA" id="ARBA00022884"/>
    </source>
</evidence>
<keyword evidence="8" id="KW-0648">Protein biosynthesis</keyword>
<dbReference type="Pfam" id="PF01411">
    <property type="entry name" value="tRNA-synt_2c"/>
    <property type="match status" value="1"/>
</dbReference>
<dbReference type="PRINTS" id="PR00980">
    <property type="entry name" value="TRNASYNTHALA"/>
</dbReference>
<dbReference type="Gene3D" id="3.30.980.10">
    <property type="entry name" value="Threonyl-trna Synthetase, Chain A, domain 2"/>
    <property type="match status" value="1"/>
</dbReference>
<dbReference type="GO" id="GO:0002161">
    <property type="term" value="F:aminoacyl-tRNA deacylase activity"/>
    <property type="evidence" value="ECO:0007669"/>
    <property type="project" value="TreeGrafter"/>
</dbReference>
<feature type="domain" description="Alanyl-transfer RNA synthetases family profile" evidence="10">
    <location>
        <begin position="1"/>
        <end position="434"/>
    </location>
</feature>
<dbReference type="SUPFAM" id="SSF55681">
    <property type="entry name" value="Class II aaRS and biotin synthetases"/>
    <property type="match status" value="1"/>
</dbReference>
<feature type="non-terminal residue" evidence="11">
    <location>
        <position position="434"/>
    </location>
</feature>
<dbReference type="PANTHER" id="PTHR11777:SF9">
    <property type="entry name" value="ALANINE--TRNA LIGASE, CYTOPLASMIC"/>
    <property type="match status" value="1"/>
</dbReference>
<dbReference type="EMBL" id="MGFU01000066">
    <property type="protein sequence ID" value="OGM11128.1"/>
    <property type="molecule type" value="Genomic_DNA"/>
</dbReference>
<evidence type="ECO:0000256" key="2">
    <source>
        <dbReference type="ARBA" id="ARBA00013168"/>
    </source>
</evidence>
<accession>A0A1F7X9T2</accession>
<keyword evidence="3" id="KW-0820">tRNA-binding</keyword>
<dbReference type="SUPFAM" id="SSF55186">
    <property type="entry name" value="ThrRS/AlaRS common domain"/>
    <property type="match status" value="1"/>
</dbReference>
<dbReference type="Gene3D" id="3.30.930.10">
    <property type="entry name" value="Bira Bifunctional Protein, Domain 2"/>
    <property type="match status" value="1"/>
</dbReference>
<name>A0A1F7X9T2_9BACT</name>
<evidence type="ECO:0000256" key="4">
    <source>
        <dbReference type="ARBA" id="ARBA00022598"/>
    </source>
</evidence>
<dbReference type="GO" id="GO:0000049">
    <property type="term" value="F:tRNA binding"/>
    <property type="evidence" value="ECO:0007669"/>
    <property type="project" value="UniProtKB-KW"/>
</dbReference>
<evidence type="ECO:0000313" key="12">
    <source>
        <dbReference type="Proteomes" id="UP000179013"/>
    </source>
</evidence>
<keyword evidence="5" id="KW-0547">Nucleotide-binding</keyword>
<evidence type="ECO:0000256" key="1">
    <source>
        <dbReference type="ARBA" id="ARBA00008226"/>
    </source>
</evidence>
<evidence type="ECO:0000259" key="10">
    <source>
        <dbReference type="PROSITE" id="PS50860"/>
    </source>
</evidence>
<dbReference type="FunFam" id="3.30.980.10:FF:000004">
    <property type="entry name" value="Alanine--tRNA ligase, cytoplasmic"/>
    <property type="match status" value="1"/>
</dbReference>
<dbReference type="GO" id="GO:0005524">
    <property type="term" value="F:ATP binding"/>
    <property type="evidence" value="ECO:0007669"/>
    <property type="project" value="UniProtKB-KW"/>
</dbReference>
<keyword evidence="9" id="KW-0030">Aminoacyl-tRNA synthetase</keyword>
<dbReference type="GO" id="GO:0004813">
    <property type="term" value="F:alanine-tRNA ligase activity"/>
    <property type="evidence" value="ECO:0007669"/>
    <property type="project" value="UniProtKB-EC"/>
</dbReference>
<keyword evidence="4 11" id="KW-0436">Ligase</keyword>
<reference evidence="11 12" key="1">
    <citation type="journal article" date="2016" name="Nat. Commun.">
        <title>Thousands of microbial genomes shed light on interconnected biogeochemical processes in an aquifer system.</title>
        <authorList>
            <person name="Anantharaman K."/>
            <person name="Brown C.T."/>
            <person name="Hug L.A."/>
            <person name="Sharon I."/>
            <person name="Castelle C.J."/>
            <person name="Probst A.J."/>
            <person name="Thomas B.C."/>
            <person name="Singh A."/>
            <person name="Wilkins M.J."/>
            <person name="Karaoz U."/>
            <person name="Brodie E.L."/>
            <person name="Williams K.H."/>
            <person name="Hubbard S.S."/>
            <person name="Banfield J.F."/>
        </authorList>
    </citation>
    <scope>NUCLEOTIDE SEQUENCE [LARGE SCALE GENOMIC DNA]</scope>
</reference>
<protein>
    <recommendedName>
        <fullName evidence="2">alanine--tRNA ligase</fullName>
        <ecNumber evidence="2">6.1.1.7</ecNumber>
    </recommendedName>
</protein>
<dbReference type="InterPro" id="IPR018165">
    <property type="entry name" value="Ala-tRNA-synth_IIc_core"/>
</dbReference>
<dbReference type="PROSITE" id="PS50860">
    <property type="entry name" value="AA_TRNA_LIGASE_II_ALA"/>
    <property type="match status" value="1"/>
</dbReference>
<gene>
    <name evidence="11" type="ORF">A2V80_00365</name>
</gene>
<keyword evidence="7" id="KW-0694">RNA-binding</keyword>
<sequence>MLGNWSLGDYWKRDAISWSYEFLNKELLLDSKRLWVTCFAGDSDAPRDTESASIWKSLGISDGRIFFYGKKDNWWGPAGETGPCGPDTEMFYDTTGFAHGKDCKPGDDCGRFFEIWNDVFMEYEKTKEGKFEPLKQKNVDTGMGVDRTTAVLSGLDDDYKVEDLWGNILSSIEEETKTKYKGNEKAHRIIADHVRAATFVISDGVIPSNKERGYVLRRLIRRATRYGRMLGKNEKFLTKIADATIETYKNTYPELSEKSDYIRQVLTEEEEKFLSTVSKGLRELEKLGELDGKKAFFLYESYGFPLELTEEIAKERGQKIDQKVFEKQFEKHRKLSRTASSGMFKGGLADHSEEVKKLHTVTHLLHTSLRKLLGEIVTQKGSNITVERLRFDFSYPKKLTDEELRKVESIINEQIKKDLPVSYEEKSLDFALKE</sequence>
<dbReference type="Proteomes" id="UP000179013">
    <property type="component" value="Unassembled WGS sequence"/>
</dbReference>
<dbReference type="AlphaFoldDB" id="A0A1F7X9T2"/>
<evidence type="ECO:0000256" key="3">
    <source>
        <dbReference type="ARBA" id="ARBA00022555"/>
    </source>
</evidence>
<keyword evidence="6" id="KW-0067">ATP-binding</keyword>
<evidence type="ECO:0000313" key="11">
    <source>
        <dbReference type="EMBL" id="OGM11128.1"/>
    </source>
</evidence>
<evidence type="ECO:0000256" key="8">
    <source>
        <dbReference type="ARBA" id="ARBA00022917"/>
    </source>
</evidence>
<dbReference type="NCBIfam" id="NF002436">
    <property type="entry name" value="PRK01584.1"/>
    <property type="match status" value="1"/>
</dbReference>
<dbReference type="InterPro" id="IPR002318">
    <property type="entry name" value="Ala-tRNA-lgiase_IIc"/>
</dbReference>
<dbReference type="InterPro" id="IPR018163">
    <property type="entry name" value="Thr/Ala-tRNA-synth_IIc_edit"/>
</dbReference>